<protein>
    <submittedName>
        <fullName evidence="2">Uncharacterized protein</fullName>
    </submittedName>
</protein>
<reference evidence="2" key="1">
    <citation type="submission" date="2021-03" db="EMBL/GenBank/DDBJ databases">
        <title>Draft genome sequence of rust myrtle Austropuccinia psidii MF-1, a brazilian biotype.</title>
        <authorList>
            <person name="Quecine M.C."/>
            <person name="Pachon D.M.R."/>
            <person name="Bonatelli M.L."/>
            <person name="Correr F.H."/>
            <person name="Franceschini L.M."/>
            <person name="Leite T.F."/>
            <person name="Margarido G.R.A."/>
            <person name="Almeida C.A."/>
            <person name="Ferrarezi J.A."/>
            <person name="Labate C.A."/>
        </authorList>
    </citation>
    <scope>NUCLEOTIDE SEQUENCE</scope>
    <source>
        <strain evidence="2">MF-1</strain>
    </source>
</reference>
<evidence type="ECO:0000256" key="1">
    <source>
        <dbReference type="SAM" id="MobiDB-lite"/>
    </source>
</evidence>
<accession>A0A9Q3IDJ7</accession>
<feature type="region of interest" description="Disordered" evidence="1">
    <location>
        <begin position="1"/>
        <end position="20"/>
    </location>
</feature>
<feature type="region of interest" description="Disordered" evidence="1">
    <location>
        <begin position="67"/>
        <end position="100"/>
    </location>
</feature>
<organism evidence="2 3">
    <name type="scientific">Austropuccinia psidii MF-1</name>
    <dbReference type="NCBI Taxonomy" id="1389203"/>
    <lineage>
        <taxon>Eukaryota</taxon>
        <taxon>Fungi</taxon>
        <taxon>Dikarya</taxon>
        <taxon>Basidiomycota</taxon>
        <taxon>Pucciniomycotina</taxon>
        <taxon>Pucciniomycetes</taxon>
        <taxon>Pucciniales</taxon>
        <taxon>Sphaerophragmiaceae</taxon>
        <taxon>Austropuccinia</taxon>
    </lineage>
</organism>
<name>A0A9Q3IDJ7_9BASI</name>
<feature type="compositionally biased region" description="Polar residues" evidence="1">
    <location>
        <begin position="86"/>
        <end position="96"/>
    </location>
</feature>
<comment type="caution">
    <text evidence="2">The sequence shown here is derived from an EMBL/GenBank/DDBJ whole genome shotgun (WGS) entry which is preliminary data.</text>
</comment>
<dbReference type="EMBL" id="AVOT02043866">
    <property type="protein sequence ID" value="MBW0539276.1"/>
    <property type="molecule type" value="Genomic_DNA"/>
</dbReference>
<sequence length="124" mass="13706">MNLGSHSTSATNHPSPSLPSDLNKLFNIQANHIRYLEEQVNACDQELEGLLSQVANLNIQNEALTSSAKTKEKEKKNTLSTKKSFNKTNQPISSKASGFLKKHSIKEIRKNILQKSAKPPSANH</sequence>
<keyword evidence="3" id="KW-1185">Reference proteome</keyword>
<dbReference type="Proteomes" id="UP000765509">
    <property type="component" value="Unassembled WGS sequence"/>
</dbReference>
<proteinExistence type="predicted"/>
<dbReference type="AlphaFoldDB" id="A0A9Q3IDJ7"/>
<gene>
    <name evidence="2" type="ORF">O181_078991</name>
</gene>
<evidence type="ECO:0000313" key="3">
    <source>
        <dbReference type="Proteomes" id="UP000765509"/>
    </source>
</evidence>
<evidence type="ECO:0000313" key="2">
    <source>
        <dbReference type="EMBL" id="MBW0539276.1"/>
    </source>
</evidence>